<dbReference type="GO" id="GO:0004329">
    <property type="term" value="F:formate-tetrahydrofolate ligase activity"/>
    <property type="evidence" value="ECO:0007669"/>
    <property type="project" value="UniProtKB-UniRule"/>
</dbReference>
<dbReference type="NCBIfam" id="NF010030">
    <property type="entry name" value="PRK13505.1"/>
    <property type="match status" value="1"/>
</dbReference>
<gene>
    <name evidence="5 6" type="primary">fhs</name>
    <name evidence="6" type="ORF">Aocu_14140</name>
</gene>
<dbReference type="HAMAP" id="MF_01543">
    <property type="entry name" value="FTHFS"/>
    <property type="match status" value="1"/>
</dbReference>
<dbReference type="InParanoid" id="A0A061AKC3"/>
<evidence type="ECO:0000256" key="2">
    <source>
        <dbReference type="ARBA" id="ARBA00022598"/>
    </source>
</evidence>
<dbReference type="EMBL" id="LK028559">
    <property type="protein sequence ID" value="CDR31487.1"/>
    <property type="molecule type" value="Genomic_DNA"/>
</dbReference>
<dbReference type="RefSeq" id="WP_045749896.1">
    <property type="nucleotide sequence ID" value="NZ_FUZK01000004.1"/>
</dbReference>
<evidence type="ECO:0000256" key="3">
    <source>
        <dbReference type="ARBA" id="ARBA00022741"/>
    </source>
</evidence>
<accession>A0A061AKC3</accession>
<reference evidence="7" key="1">
    <citation type="submission" date="2014-05" db="EMBL/GenBank/DDBJ databases">
        <authorList>
            <person name="Kube M."/>
        </authorList>
    </citation>
    <scope>NUCLEOTIDE SEQUENCE [LARGE SCALE GENOMIC DNA]</scope>
</reference>
<keyword evidence="7" id="KW-1185">Reference proteome</keyword>
<keyword evidence="2 5" id="KW-0436">Ligase</keyword>
<dbReference type="GO" id="GO:0005524">
    <property type="term" value="F:ATP binding"/>
    <property type="evidence" value="ECO:0007669"/>
    <property type="project" value="UniProtKB-UniRule"/>
</dbReference>
<dbReference type="Pfam" id="PF01268">
    <property type="entry name" value="FTHFS"/>
    <property type="match status" value="1"/>
</dbReference>
<dbReference type="UniPathway" id="UPA00193"/>
<dbReference type="HOGENOM" id="CLU_003601_3_3_14"/>
<dbReference type="SUPFAM" id="SSF52540">
    <property type="entry name" value="P-loop containing nucleoside triphosphate hydrolases"/>
    <property type="match status" value="1"/>
</dbReference>
<dbReference type="KEGG" id="aoc:Aocu_14140"/>
<dbReference type="Gene3D" id="3.30.1510.10">
    <property type="entry name" value="Domain 2, N(10)-formyltetrahydrofolate synthetase"/>
    <property type="match status" value="1"/>
</dbReference>
<dbReference type="Proteomes" id="UP000032434">
    <property type="component" value="Chromosome 1"/>
</dbReference>
<dbReference type="AlphaFoldDB" id="A0A061AKC3"/>
<evidence type="ECO:0000256" key="4">
    <source>
        <dbReference type="ARBA" id="ARBA00022840"/>
    </source>
</evidence>
<feature type="binding site" evidence="5">
    <location>
        <begin position="53"/>
        <end position="60"/>
    </location>
    <ligand>
        <name>ATP</name>
        <dbReference type="ChEBI" id="CHEBI:30616"/>
    </ligand>
</feature>
<evidence type="ECO:0000313" key="7">
    <source>
        <dbReference type="Proteomes" id="UP000032434"/>
    </source>
</evidence>
<protein>
    <recommendedName>
        <fullName evidence="5">Formate--tetrahydrofolate ligase</fullName>
        <ecNumber evidence="5">6.3.4.3</ecNumber>
    </recommendedName>
    <alternativeName>
        <fullName evidence="5">Formyltetrahydrofolate synthetase</fullName>
        <shortName evidence="5">FHS</shortName>
        <shortName evidence="5">FTHFS</shortName>
    </alternativeName>
</protein>
<dbReference type="PATRIC" id="fig|35623.3.peg.1415"/>
<comment type="catalytic activity">
    <reaction evidence="5">
        <text>(6S)-5,6,7,8-tetrahydrofolate + formate + ATP = (6R)-10-formyltetrahydrofolate + ADP + phosphate</text>
        <dbReference type="Rhea" id="RHEA:20221"/>
        <dbReference type="ChEBI" id="CHEBI:15740"/>
        <dbReference type="ChEBI" id="CHEBI:30616"/>
        <dbReference type="ChEBI" id="CHEBI:43474"/>
        <dbReference type="ChEBI" id="CHEBI:57453"/>
        <dbReference type="ChEBI" id="CHEBI:195366"/>
        <dbReference type="ChEBI" id="CHEBI:456216"/>
        <dbReference type="EC" id="6.3.4.3"/>
    </reaction>
</comment>
<sequence length="528" mass="58043">MTKIQYLKDNLNVLENEIIIYGSDKFKIDLKINQRLVNQKPGQLILVSAINPTSSGEGKTTVSIGLAQGFKKLGKNVMLALREPSMGPVFGMKGGATGGGMSELEPALDINMHFNGDLHAITAANNLLSALIDNHIYFGNKLKFKTIYWQRALDCNDRSLRTVVTTQREDKFNITAASEMMAILALAKDFKDLKDRLNSILIGVDEDGKDLFVKDLECMDSLAMILKDAIKPNLVFAKEMVPALVHAGPFANIAHGCNSVIATNTALRLSDYVITEAGFGADLGMEKFLHIKQPHLIQQVGVVVLVATIKALKLHGGVDESNLDEMNIEALKKGLTNLEKHIENVKKFGLNAVVAINKFPNDLDSEIDILYEWAHQMLVPIGLSEGFMKGGDGTKELAKLVIDTLSKKSHFKPLYDNNIPHQEKITQIAKELYGANAVELSKKAINKLKQYKDFNYPVCIAKTPLSLSGNPLLKGRPSDFILEISDVKISNGAKQIVCLTKGINTMPGLNEHPRALDFKINDEGELIS</sequence>
<organism evidence="6 7">
    <name type="scientific">Acholeplasma oculi</name>
    <dbReference type="NCBI Taxonomy" id="35623"/>
    <lineage>
        <taxon>Bacteria</taxon>
        <taxon>Bacillati</taxon>
        <taxon>Mycoplasmatota</taxon>
        <taxon>Mollicutes</taxon>
        <taxon>Acholeplasmatales</taxon>
        <taxon>Acholeplasmataceae</taxon>
        <taxon>Acholeplasma</taxon>
    </lineage>
</organism>
<dbReference type="EC" id="6.3.4.3" evidence="5"/>
<keyword evidence="1 5" id="KW-0554">One-carbon metabolism</keyword>
<evidence type="ECO:0000313" key="6">
    <source>
        <dbReference type="EMBL" id="CDR31487.1"/>
    </source>
</evidence>
<evidence type="ECO:0000256" key="5">
    <source>
        <dbReference type="HAMAP-Rule" id="MF_01543"/>
    </source>
</evidence>
<dbReference type="OrthoDB" id="9761733at2"/>
<evidence type="ECO:0000256" key="1">
    <source>
        <dbReference type="ARBA" id="ARBA00022563"/>
    </source>
</evidence>
<dbReference type="InterPro" id="IPR027417">
    <property type="entry name" value="P-loop_NTPase"/>
</dbReference>
<dbReference type="InterPro" id="IPR000559">
    <property type="entry name" value="Formate_THF_ligase"/>
</dbReference>
<name>A0A061AKC3_9MOLU</name>
<proteinExistence type="inferred from homology"/>
<dbReference type="Gene3D" id="3.10.410.10">
    <property type="entry name" value="Formyltetrahydrofolate synthetase, domain 3"/>
    <property type="match status" value="1"/>
</dbReference>
<dbReference type="Gene3D" id="3.40.50.300">
    <property type="entry name" value="P-loop containing nucleotide triphosphate hydrolases"/>
    <property type="match status" value="1"/>
</dbReference>
<keyword evidence="3 5" id="KW-0547">Nucleotide-binding</keyword>
<keyword evidence="4 5" id="KW-0067">ATP-binding</keyword>
<dbReference type="STRING" id="35623.Aocu_14140"/>
<comment type="pathway">
    <text evidence="5">One-carbon metabolism; tetrahydrofolate interconversion.</text>
</comment>
<dbReference type="GO" id="GO:0035999">
    <property type="term" value="P:tetrahydrofolate interconversion"/>
    <property type="evidence" value="ECO:0007669"/>
    <property type="project" value="UniProtKB-UniRule"/>
</dbReference>
<comment type="similarity">
    <text evidence="5">Belongs to the formate--tetrahydrofolate ligase family.</text>
</comment>